<evidence type="ECO:0000313" key="4">
    <source>
        <dbReference type="EMBL" id="NEY81358.1"/>
    </source>
</evidence>
<dbReference type="Proteomes" id="UP000570010">
    <property type="component" value="Unassembled WGS sequence"/>
</dbReference>
<dbReference type="InterPro" id="IPR047057">
    <property type="entry name" value="MerR_fam"/>
</dbReference>
<dbReference type="CDD" id="cd01106">
    <property type="entry name" value="HTH_TipAL-Mta"/>
    <property type="match status" value="1"/>
</dbReference>
<gene>
    <name evidence="4" type="ORF">G4D64_07475</name>
    <name evidence="3" type="ORF">H1Z61_07860</name>
</gene>
<dbReference type="SUPFAM" id="SSF46955">
    <property type="entry name" value="Putative DNA-binding domain"/>
    <property type="match status" value="1"/>
</dbReference>
<evidence type="ECO:0000259" key="2">
    <source>
        <dbReference type="PROSITE" id="PS50937"/>
    </source>
</evidence>
<protein>
    <submittedName>
        <fullName evidence="4">MerR family transcriptional regulator</fullName>
    </submittedName>
</protein>
<evidence type="ECO:0000313" key="6">
    <source>
        <dbReference type="Proteomes" id="UP000570010"/>
    </source>
</evidence>
<dbReference type="Proteomes" id="UP000472971">
    <property type="component" value="Unassembled WGS sequence"/>
</dbReference>
<feature type="domain" description="HTH merR-type" evidence="2">
    <location>
        <begin position="1"/>
        <end position="70"/>
    </location>
</feature>
<evidence type="ECO:0000256" key="1">
    <source>
        <dbReference type="ARBA" id="ARBA00023125"/>
    </source>
</evidence>
<dbReference type="GO" id="GO:0003677">
    <property type="term" value="F:DNA binding"/>
    <property type="evidence" value="ECO:0007669"/>
    <property type="project" value="UniProtKB-KW"/>
</dbReference>
<dbReference type="InterPro" id="IPR009061">
    <property type="entry name" value="DNA-bd_dom_put_sf"/>
</dbReference>
<dbReference type="GO" id="GO:0003700">
    <property type="term" value="F:DNA-binding transcription factor activity"/>
    <property type="evidence" value="ECO:0007669"/>
    <property type="project" value="InterPro"/>
</dbReference>
<evidence type="ECO:0000313" key="3">
    <source>
        <dbReference type="EMBL" id="MBA4537061.1"/>
    </source>
</evidence>
<dbReference type="EMBL" id="JACEIO010000014">
    <property type="protein sequence ID" value="MBA4537061.1"/>
    <property type="molecule type" value="Genomic_DNA"/>
</dbReference>
<dbReference type="PROSITE" id="PS50937">
    <property type="entry name" value="HTH_MERR_2"/>
    <property type="match status" value="1"/>
</dbReference>
<dbReference type="SMART" id="SM00422">
    <property type="entry name" value="HTH_MERR"/>
    <property type="match status" value="1"/>
</dbReference>
<dbReference type="EMBL" id="JAAIWN010000013">
    <property type="protein sequence ID" value="NEY81358.1"/>
    <property type="molecule type" value="Genomic_DNA"/>
</dbReference>
<dbReference type="RefSeq" id="WP_163241713.1">
    <property type="nucleotide sequence ID" value="NZ_JAAIWN010000013.1"/>
</dbReference>
<dbReference type="InterPro" id="IPR000551">
    <property type="entry name" value="MerR-type_HTH_dom"/>
</dbReference>
<dbReference type="PANTHER" id="PTHR30204:SF96">
    <property type="entry name" value="CHROMOSOME-ANCHORING PROTEIN RACA"/>
    <property type="match status" value="1"/>
</dbReference>
<sequence>MYSIGQFSKKTGVTVRTLRYYDEKDLLKPSYISETGRRYYKDDDIITLQKITGLKALGYSLKDVHLLIRQPQWGITESLRYQKEKLLQKVTDIKKNIELLDQALSLAQANKVVEPAIFIALIQNSLQWNLRKQWLKTYLPNQIVDEIYDGSNSNKNHYDIMKRLKVAYKQQYTDDKVYNILEELFSQVPRELFKRLLTDPKLLEIQLDEMLFPSPFSKEEEQWLSEKIENMLKEDKIK</sequence>
<evidence type="ECO:0000313" key="5">
    <source>
        <dbReference type="Proteomes" id="UP000472971"/>
    </source>
</evidence>
<name>A0A6B3VVU9_9BACI</name>
<comment type="caution">
    <text evidence="4">The sequence shown here is derived from an EMBL/GenBank/DDBJ whole genome shotgun (WGS) entry which is preliminary data.</text>
</comment>
<dbReference type="Gene3D" id="1.10.1660.10">
    <property type="match status" value="1"/>
</dbReference>
<reference evidence="4 5" key="1">
    <citation type="submission" date="2020-02" db="EMBL/GenBank/DDBJ databases">
        <title>Bacillus aquiflavi sp. nov., isolated from yellow water of strong flavor Chinese baijiu in Yibin region of China.</title>
        <authorList>
            <person name="Xie J."/>
        </authorList>
    </citation>
    <scope>NUCLEOTIDE SEQUENCE [LARGE SCALE GENOMIC DNA]</scope>
    <source>
        <strain evidence="4 5">3H-10</strain>
    </source>
</reference>
<keyword evidence="1" id="KW-0238">DNA-binding</keyword>
<reference evidence="3 6" key="2">
    <citation type="submission" date="2020-07" db="EMBL/GenBank/DDBJ databases">
        <authorList>
            <person name="Feng H."/>
        </authorList>
    </citation>
    <scope>NUCLEOTIDE SEQUENCE [LARGE SCALE GENOMIC DNA]</scope>
    <source>
        <strain evidence="3">S-12</strain>
        <strain evidence="6">s-12</strain>
    </source>
</reference>
<keyword evidence="5" id="KW-1185">Reference proteome</keyword>
<dbReference type="Pfam" id="PF13411">
    <property type="entry name" value="MerR_1"/>
    <property type="match status" value="1"/>
</dbReference>
<dbReference type="PROSITE" id="PS00552">
    <property type="entry name" value="HTH_MERR_1"/>
    <property type="match status" value="1"/>
</dbReference>
<organism evidence="4 5">
    <name type="scientific">Bacillus aquiflavi</name>
    <dbReference type="NCBI Taxonomy" id="2672567"/>
    <lineage>
        <taxon>Bacteria</taxon>
        <taxon>Bacillati</taxon>
        <taxon>Bacillota</taxon>
        <taxon>Bacilli</taxon>
        <taxon>Bacillales</taxon>
        <taxon>Bacillaceae</taxon>
        <taxon>Bacillus</taxon>
    </lineage>
</organism>
<dbReference type="AlphaFoldDB" id="A0A6B3VVU9"/>
<accession>A0A6B3VVU9</accession>
<dbReference type="PANTHER" id="PTHR30204">
    <property type="entry name" value="REDOX-CYCLING DRUG-SENSING TRANSCRIPTIONAL ACTIVATOR SOXR"/>
    <property type="match status" value="1"/>
</dbReference>
<dbReference type="PRINTS" id="PR00040">
    <property type="entry name" value="HTHMERR"/>
</dbReference>
<proteinExistence type="predicted"/>